<evidence type="ECO:0008006" key="3">
    <source>
        <dbReference type="Google" id="ProtNLM"/>
    </source>
</evidence>
<dbReference type="InterPro" id="IPR054058">
    <property type="entry name" value="HTH_67"/>
</dbReference>
<gene>
    <name evidence="1" type="ORF">GCM10010276_25980</name>
</gene>
<proteinExistence type="predicted"/>
<dbReference type="NCBIfam" id="NF047719">
    <property type="entry name" value="SCO6745_fam_HTH"/>
    <property type="match status" value="1"/>
</dbReference>
<evidence type="ECO:0000313" key="1">
    <source>
        <dbReference type="EMBL" id="GAA2486536.1"/>
    </source>
</evidence>
<accession>A0ABN3LLN4</accession>
<evidence type="ECO:0000313" key="2">
    <source>
        <dbReference type="Proteomes" id="UP001501777"/>
    </source>
</evidence>
<comment type="caution">
    <text evidence="1">The sequence shown here is derived from an EMBL/GenBank/DDBJ whole genome shotgun (WGS) entry which is preliminary data.</text>
</comment>
<sequence>MQFGAREDLKGAGDVEALDAVEEDEQDGSLRHTHAAGRMAAMTSSPPFLPSGVGHWSTYRPVGNLPGMTTAAIDPHAGRRCHNALNSLHATYYFSPDLGRELGALGITHPRAVNLAARAAALGPVGPGTVAATFYNYKYELVARYVPAVWESAAPAQVLAARARAVDATLRRLLGEDTVASEEMAQAARLALRAAEACSRAARPLYSAYADLPVPETPHLAYFHATTLLREHRGDGHLAVLMSAELDGLEAVVTHTATGKGMTPKWVFGSRGWKQEDWDAACERLRERGLLDESDELTERGAALRAHIEAETDRLDRAPYEHLGAEGVARLTELGAGFARAALAAGAYPADLIGKG</sequence>
<reference evidence="1 2" key="1">
    <citation type="journal article" date="2019" name="Int. J. Syst. Evol. Microbiol.">
        <title>The Global Catalogue of Microorganisms (GCM) 10K type strain sequencing project: providing services to taxonomists for standard genome sequencing and annotation.</title>
        <authorList>
            <consortium name="The Broad Institute Genomics Platform"/>
            <consortium name="The Broad Institute Genome Sequencing Center for Infectious Disease"/>
            <person name="Wu L."/>
            <person name="Ma J."/>
        </authorList>
    </citation>
    <scope>NUCLEOTIDE SEQUENCE [LARGE SCALE GENOMIC DNA]</scope>
    <source>
        <strain evidence="1 2">JCM 4395</strain>
    </source>
</reference>
<organism evidence="1 2">
    <name type="scientific">Streptomyces longisporus</name>
    <dbReference type="NCBI Taxonomy" id="1948"/>
    <lineage>
        <taxon>Bacteria</taxon>
        <taxon>Bacillati</taxon>
        <taxon>Actinomycetota</taxon>
        <taxon>Actinomycetes</taxon>
        <taxon>Kitasatosporales</taxon>
        <taxon>Streptomycetaceae</taxon>
        <taxon>Streptomyces</taxon>
    </lineage>
</organism>
<keyword evidence="2" id="KW-1185">Reference proteome</keyword>
<protein>
    <recommendedName>
        <fullName evidence="3">SalK</fullName>
    </recommendedName>
</protein>
<name>A0ABN3LLN4_STRLO</name>
<dbReference type="Pfam" id="PF21863">
    <property type="entry name" value="HTH_67"/>
    <property type="match status" value="1"/>
</dbReference>
<dbReference type="Proteomes" id="UP001501777">
    <property type="component" value="Unassembled WGS sequence"/>
</dbReference>
<dbReference type="EMBL" id="BAAASG010000007">
    <property type="protein sequence ID" value="GAA2486536.1"/>
    <property type="molecule type" value="Genomic_DNA"/>
</dbReference>